<evidence type="ECO:0000256" key="6">
    <source>
        <dbReference type="ARBA" id="ARBA00023136"/>
    </source>
</evidence>
<dbReference type="PANTHER" id="PTHR24221">
    <property type="entry name" value="ATP-BINDING CASSETTE SUB-FAMILY B"/>
    <property type="match status" value="1"/>
</dbReference>
<keyword evidence="3" id="KW-0547">Nucleotide-binding</keyword>
<accession>A0ABN2FS33</accession>
<evidence type="ECO:0000259" key="9">
    <source>
        <dbReference type="PROSITE" id="PS50929"/>
    </source>
</evidence>
<evidence type="ECO:0000256" key="1">
    <source>
        <dbReference type="ARBA" id="ARBA00004651"/>
    </source>
</evidence>
<dbReference type="RefSeq" id="WP_344115806.1">
    <property type="nucleotide sequence ID" value="NZ_BAAANE010000011.1"/>
</dbReference>
<keyword evidence="2 7" id="KW-0812">Transmembrane</keyword>
<evidence type="ECO:0000259" key="8">
    <source>
        <dbReference type="PROSITE" id="PS50893"/>
    </source>
</evidence>
<dbReference type="PANTHER" id="PTHR24221:SF654">
    <property type="entry name" value="ATP-BINDING CASSETTE SUB-FAMILY B MEMBER 6"/>
    <property type="match status" value="1"/>
</dbReference>
<feature type="transmembrane region" description="Helical" evidence="7">
    <location>
        <begin position="41"/>
        <end position="61"/>
    </location>
</feature>
<dbReference type="InterPro" id="IPR003593">
    <property type="entry name" value="AAA+_ATPase"/>
</dbReference>
<sequence length="524" mass="54584">MNPIARQETRSGQGNTLVSVTGLILAVLAESCSVGLVGLSAWFIASSAIAGASAYSVFSYLAPSGGVRAFAVGRIATNYANRVALHSAALQRISAARLRFYDRAAADPSHHGTWSGQSLDRVMADADTSGMSLIRATAPTIVAVAMTAGGCVAIVLVGYPLVAMVLAVAAVVCAALAIFTAHSVDDGSRTRSFLRTELVTAVEAWPELASLGAADQLAHRTLRRLATFEGHRFEHALTSARTQGAARAMTGVALLITVVLVGARGAPVSTLVLLALLVAGVMINAERLGAAAEAWALADQAGERLTSVAGDEDRRPSRAPVLRASYDGNLLTVPSYWLPDAPTRNARRLAFAVAAGRTLIVTGASGSGKTTLLDALATELRRPAIQPRPRVVTAVLADDYLFTGTVGSNVRLANATASDDEIEELLTSMLLDRSGIEPNTKVGVDGRALSGGEQRRLHIARALATRPDVLLIDEPTTGLDTSTASDVLVAVRRRLPDAVLVLAMHELPANSAALGPAWSTVSLD</sequence>
<dbReference type="InterPro" id="IPR003439">
    <property type="entry name" value="ABC_transporter-like_ATP-bd"/>
</dbReference>
<keyword evidence="5 7" id="KW-1133">Transmembrane helix</keyword>
<feature type="transmembrane region" description="Helical" evidence="7">
    <location>
        <begin position="244"/>
        <end position="262"/>
    </location>
</feature>
<dbReference type="SUPFAM" id="SSF90123">
    <property type="entry name" value="ABC transporter transmembrane region"/>
    <property type="match status" value="1"/>
</dbReference>
<dbReference type="Proteomes" id="UP001501319">
    <property type="component" value="Unassembled WGS sequence"/>
</dbReference>
<name>A0ABN2FS33_9ACTN</name>
<dbReference type="SUPFAM" id="SSF52540">
    <property type="entry name" value="P-loop containing nucleoside triphosphate hydrolases"/>
    <property type="match status" value="1"/>
</dbReference>
<proteinExistence type="predicted"/>
<dbReference type="PROSITE" id="PS50929">
    <property type="entry name" value="ABC_TM1F"/>
    <property type="match status" value="1"/>
</dbReference>
<dbReference type="InterPro" id="IPR039421">
    <property type="entry name" value="Type_1_exporter"/>
</dbReference>
<keyword evidence="6 7" id="KW-0472">Membrane</keyword>
<evidence type="ECO:0000256" key="3">
    <source>
        <dbReference type="ARBA" id="ARBA00022741"/>
    </source>
</evidence>
<evidence type="ECO:0000256" key="2">
    <source>
        <dbReference type="ARBA" id="ARBA00022692"/>
    </source>
</evidence>
<dbReference type="SMART" id="SM00382">
    <property type="entry name" value="AAA"/>
    <property type="match status" value="1"/>
</dbReference>
<reference evidence="11" key="1">
    <citation type="journal article" date="2019" name="Int. J. Syst. Evol. Microbiol.">
        <title>The Global Catalogue of Microorganisms (GCM) 10K type strain sequencing project: providing services to taxonomists for standard genome sequencing and annotation.</title>
        <authorList>
            <consortium name="The Broad Institute Genomics Platform"/>
            <consortium name="The Broad Institute Genome Sequencing Center for Infectious Disease"/>
            <person name="Wu L."/>
            <person name="Ma J."/>
        </authorList>
    </citation>
    <scope>NUCLEOTIDE SEQUENCE [LARGE SCALE GENOMIC DNA]</scope>
    <source>
        <strain evidence="11">JCM 14306</strain>
    </source>
</reference>
<organism evidence="10 11">
    <name type="scientific">Kribbella alba</name>
    <dbReference type="NCBI Taxonomy" id="190197"/>
    <lineage>
        <taxon>Bacteria</taxon>
        <taxon>Bacillati</taxon>
        <taxon>Actinomycetota</taxon>
        <taxon>Actinomycetes</taxon>
        <taxon>Propionibacteriales</taxon>
        <taxon>Kribbellaceae</taxon>
        <taxon>Kribbella</taxon>
    </lineage>
</organism>
<evidence type="ECO:0000313" key="11">
    <source>
        <dbReference type="Proteomes" id="UP001501319"/>
    </source>
</evidence>
<dbReference type="InterPro" id="IPR036640">
    <property type="entry name" value="ABC1_TM_sf"/>
</dbReference>
<feature type="domain" description="ABC transmembrane type-1" evidence="9">
    <location>
        <begin position="20"/>
        <end position="297"/>
    </location>
</feature>
<evidence type="ECO:0000256" key="5">
    <source>
        <dbReference type="ARBA" id="ARBA00022989"/>
    </source>
</evidence>
<dbReference type="InterPro" id="IPR011527">
    <property type="entry name" value="ABC1_TM_dom"/>
</dbReference>
<feature type="transmembrane region" description="Helical" evidence="7">
    <location>
        <begin position="161"/>
        <end position="181"/>
    </location>
</feature>
<feature type="domain" description="ABC transporter" evidence="8">
    <location>
        <begin position="331"/>
        <end position="523"/>
    </location>
</feature>
<comment type="caution">
    <text evidence="10">The sequence shown here is derived from an EMBL/GenBank/DDBJ whole genome shotgun (WGS) entry which is preliminary data.</text>
</comment>
<dbReference type="Gene3D" id="1.20.1560.10">
    <property type="entry name" value="ABC transporter type 1, transmembrane domain"/>
    <property type="match status" value="1"/>
</dbReference>
<dbReference type="Pfam" id="PF00005">
    <property type="entry name" value="ABC_tran"/>
    <property type="match status" value="1"/>
</dbReference>
<dbReference type="Gene3D" id="3.40.50.300">
    <property type="entry name" value="P-loop containing nucleotide triphosphate hydrolases"/>
    <property type="match status" value="1"/>
</dbReference>
<dbReference type="EMBL" id="BAAANE010000011">
    <property type="protein sequence ID" value="GAA1657949.1"/>
    <property type="molecule type" value="Genomic_DNA"/>
</dbReference>
<feature type="transmembrane region" description="Helical" evidence="7">
    <location>
        <begin position="133"/>
        <end position="155"/>
    </location>
</feature>
<dbReference type="PROSITE" id="PS50893">
    <property type="entry name" value="ABC_TRANSPORTER_2"/>
    <property type="match status" value="1"/>
</dbReference>
<keyword evidence="4 10" id="KW-0067">ATP-binding</keyword>
<keyword evidence="11" id="KW-1185">Reference proteome</keyword>
<dbReference type="InterPro" id="IPR027417">
    <property type="entry name" value="P-loop_NTPase"/>
</dbReference>
<gene>
    <name evidence="10" type="ORF">GCM10009744_58890</name>
</gene>
<protein>
    <submittedName>
        <fullName evidence="10">Amino acid ABC transporter ATP-binding/permease protein</fullName>
    </submittedName>
</protein>
<evidence type="ECO:0000256" key="7">
    <source>
        <dbReference type="SAM" id="Phobius"/>
    </source>
</evidence>
<comment type="subcellular location">
    <subcellularLocation>
        <location evidence="1">Cell membrane</location>
        <topology evidence="1">Multi-pass membrane protein</topology>
    </subcellularLocation>
</comment>
<evidence type="ECO:0000256" key="4">
    <source>
        <dbReference type="ARBA" id="ARBA00022840"/>
    </source>
</evidence>
<evidence type="ECO:0000313" key="10">
    <source>
        <dbReference type="EMBL" id="GAA1657949.1"/>
    </source>
</evidence>
<dbReference type="GO" id="GO:0005524">
    <property type="term" value="F:ATP binding"/>
    <property type="evidence" value="ECO:0007669"/>
    <property type="project" value="UniProtKB-KW"/>
</dbReference>